<dbReference type="RefSeq" id="WP_167114292.1">
    <property type="nucleotide sequence ID" value="NZ_JAWLKA010000032.1"/>
</dbReference>
<reference evidence="1 2" key="1">
    <citation type="submission" date="2023-10" db="EMBL/GenBank/DDBJ databases">
        <title>Development of a sustainable strategy for remediation of hydrocarbon-contaminated territories based on the waste exchange concept.</title>
        <authorList>
            <person name="Krivoruchko A."/>
        </authorList>
    </citation>
    <scope>NUCLEOTIDE SEQUENCE [LARGE SCALE GENOMIC DNA]</scope>
    <source>
        <strain evidence="1 2">IEGM 60</strain>
    </source>
</reference>
<keyword evidence="2" id="KW-1185">Reference proteome</keyword>
<organism evidence="1 2">
    <name type="scientific">Rhodococcus jostii</name>
    <dbReference type="NCBI Taxonomy" id="132919"/>
    <lineage>
        <taxon>Bacteria</taxon>
        <taxon>Bacillati</taxon>
        <taxon>Actinomycetota</taxon>
        <taxon>Actinomycetes</taxon>
        <taxon>Mycobacteriales</taxon>
        <taxon>Nocardiaceae</taxon>
        <taxon>Rhodococcus</taxon>
    </lineage>
</organism>
<sequence length="48" mass="5273">MASFFGETVWEQDDVRHPMRHPLAGLKATDLALSALDYALLTALSALE</sequence>
<comment type="caution">
    <text evidence="1">The sequence shown here is derived from an EMBL/GenBank/DDBJ whole genome shotgun (WGS) entry which is preliminary data.</text>
</comment>
<name>A0ABU4CR86_RHOJO</name>
<accession>A0ABU4CR86</accession>
<protein>
    <submittedName>
        <fullName evidence="1">Uncharacterized protein</fullName>
    </submittedName>
</protein>
<proteinExistence type="predicted"/>
<dbReference type="EMBL" id="JAWLKA010000032">
    <property type="protein sequence ID" value="MDV6286074.1"/>
    <property type="molecule type" value="Genomic_DNA"/>
</dbReference>
<gene>
    <name evidence="1" type="ORF">R3Q59_36950</name>
</gene>
<evidence type="ECO:0000313" key="1">
    <source>
        <dbReference type="EMBL" id="MDV6286074.1"/>
    </source>
</evidence>
<dbReference type="Proteomes" id="UP001185737">
    <property type="component" value="Unassembled WGS sequence"/>
</dbReference>
<evidence type="ECO:0000313" key="2">
    <source>
        <dbReference type="Proteomes" id="UP001185737"/>
    </source>
</evidence>